<dbReference type="SMART" id="SM00938">
    <property type="entry name" value="P-II"/>
    <property type="match status" value="1"/>
</dbReference>
<dbReference type="EMBL" id="JAUSTM010000002">
    <property type="protein sequence ID" value="MDQ0221744.1"/>
    <property type="molecule type" value="Genomic_DNA"/>
</dbReference>
<name>A0ABT9YP36_9STRE</name>
<dbReference type="InterPro" id="IPR011322">
    <property type="entry name" value="N-reg_PII-like_a/b"/>
</dbReference>
<dbReference type="Pfam" id="PF00543">
    <property type="entry name" value="P-II"/>
    <property type="match status" value="1"/>
</dbReference>
<dbReference type="SUPFAM" id="SSF54913">
    <property type="entry name" value="GlnB-like"/>
    <property type="match status" value="2"/>
</dbReference>
<gene>
    <name evidence="1" type="ORF">J2S23_000276</name>
</gene>
<dbReference type="Gene3D" id="3.30.70.120">
    <property type="match status" value="2"/>
</dbReference>
<reference evidence="1 2" key="1">
    <citation type="submission" date="2023-07" db="EMBL/GenBank/DDBJ databases">
        <title>Genomic Encyclopedia of Type Strains, Phase IV (KMG-IV): sequencing the most valuable type-strain genomes for metagenomic binning, comparative biology and taxonomic classification.</title>
        <authorList>
            <person name="Goeker M."/>
        </authorList>
    </citation>
    <scope>NUCLEOTIDE SEQUENCE [LARGE SCALE GENOMIC DNA]</scope>
    <source>
        <strain evidence="1 2">DSM 105143</strain>
    </source>
</reference>
<comment type="caution">
    <text evidence="1">The sequence shown here is derived from an EMBL/GenBank/DDBJ whole genome shotgun (WGS) entry which is preliminary data.</text>
</comment>
<evidence type="ECO:0000313" key="2">
    <source>
        <dbReference type="Proteomes" id="UP001223079"/>
    </source>
</evidence>
<accession>A0ABT9YP36</accession>
<sequence length="227" mass="25269">MITTQIVKELELLTIIVNYGMGSKILEQVKKIGLPGGTILPANGTVKHPFLNFLSLYDEEKEVVLIATSREKRASIQTLLNQKFRFDKPHHGLLFSVPIKALYGSRFYAVTEEGLEEEKEKAMYHLITAIVERGNAEDVIEAAEAAGSQGGTILNGRGSGINETSRLFNMDIEPEKEVVWIISQVGDSEAIVTSIRQRLRMDEPGQGIIFTQVLSNVYGLYQESKRS</sequence>
<dbReference type="RefSeq" id="WP_307120974.1">
    <property type="nucleotide sequence ID" value="NZ_JAUSTM010000002.1"/>
</dbReference>
<evidence type="ECO:0000313" key="1">
    <source>
        <dbReference type="EMBL" id="MDQ0221744.1"/>
    </source>
</evidence>
<dbReference type="PROSITE" id="PS51343">
    <property type="entry name" value="PII_GLNB_DOM"/>
    <property type="match status" value="1"/>
</dbReference>
<protein>
    <submittedName>
        <fullName evidence="1">Nitrogen regulatory protein PII</fullName>
    </submittedName>
</protein>
<keyword evidence="2" id="KW-1185">Reference proteome</keyword>
<proteinExistence type="predicted"/>
<dbReference type="Proteomes" id="UP001223079">
    <property type="component" value="Unassembled WGS sequence"/>
</dbReference>
<organism evidence="1 2">
    <name type="scientific">Streptococcus moroccensis</name>
    <dbReference type="NCBI Taxonomy" id="1451356"/>
    <lineage>
        <taxon>Bacteria</taxon>
        <taxon>Bacillati</taxon>
        <taxon>Bacillota</taxon>
        <taxon>Bacilli</taxon>
        <taxon>Lactobacillales</taxon>
        <taxon>Streptococcaceae</taxon>
        <taxon>Streptococcus</taxon>
    </lineage>
</organism>
<dbReference type="InterPro" id="IPR002187">
    <property type="entry name" value="N-reg_PII"/>
</dbReference>
<dbReference type="InterPro" id="IPR015867">
    <property type="entry name" value="N-reg_PII/ATP_PRibTrfase_C"/>
</dbReference>